<gene>
    <name evidence="2" type="ORF">OTAKU_00160</name>
</gene>
<reference evidence="2 3" key="1">
    <citation type="submission" date="2022-03" db="EMBL/GenBank/DDBJ databases">
        <authorList>
            <person name="Friedrich I."/>
            <person name="Schneider D."/>
            <person name="Poehlein A."/>
            <person name="Hertel R."/>
            <person name="Daniel R."/>
        </authorList>
    </citation>
    <scope>NUCLEOTIDE SEQUENCE [LARGE SCALE GENOMIC DNA]</scope>
</reference>
<name>A0AAE9KT52_9CAUD</name>
<proteinExistence type="predicted"/>
<dbReference type="Proteomes" id="UP000830955">
    <property type="component" value="Segment"/>
</dbReference>
<evidence type="ECO:0000256" key="1">
    <source>
        <dbReference type="SAM" id="MobiDB-lite"/>
    </source>
</evidence>
<dbReference type="EMBL" id="ON087563">
    <property type="protein sequence ID" value="UPU16005.1"/>
    <property type="molecule type" value="Genomic_DNA"/>
</dbReference>
<sequence length="56" mass="6570">MQVKYVVMPISIEQKKEYNRQGFRVVDSRFAPADAEIESAAETKTPRRQRREKDEG</sequence>
<evidence type="ECO:0000313" key="3">
    <source>
        <dbReference type="Proteomes" id="UP000830955"/>
    </source>
</evidence>
<organism evidence="2 3">
    <name type="scientific">Serratia phage vB_SmaM-Otaku</name>
    <dbReference type="NCBI Taxonomy" id="2932867"/>
    <lineage>
        <taxon>Viruses</taxon>
        <taxon>Duplodnaviria</taxon>
        <taxon>Heunggongvirae</taxon>
        <taxon>Uroviricota</taxon>
        <taxon>Caudoviricetes</taxon>
        <taxon>Sarkviridae</taxon>
        <taxon>Otakuvirus</taxon>
        <taxon>Otakuvirus otaku</taxon>
    </lineage>
</organism>
<evidence type="ECO:0000313" key="2">
    <source>
        <dbReference type="EMBL" id="UPU16005.1"/>
    </source>
</evidence>
<protein>
    <submittedName>
        <fullName evidence="2">Uncharacterized protein</fullName>
    </submittedName>
</protein>
<accession>A0AAE9KT52</accession>
<feature type="region of interest" description="Disordered" evidence="1">
    <location>
        <begin position="35"/>
        <end position="56"/>
    </location>
</feature>
<keyword evidence="3" id="KW-1185">Reference proteome</keyword>